<feature type="transmembrane region" description="Helical" evidence="5">
    <location>
        <begin position="20"/>
        <end position="41"/>
    </location>
</feature>
<keyword evidence="8" id="KW-1185">Reference proteome</keyword>
<keyword evidence="5" id="KW-1133">Transmembrane helix</keyword>
<evidence type="ECO:0000256" key="3">
    <source>
        <dbReference type="ARBA" id="ARBA00023004"/>
    </source>
</evidence>
<dbReference type="InterPro" id="IPR036909">
    <property type="entry name" value="Cyt_c-like_dom_sf"/>
</dbReference>
<name>A0ABP9BGG1_9SPHI</name>
<feature type="domain" description="Cytochrome c" evidence="6">
    <location>
        <begin position="205"/>
        <end position="298"/>
    </location>
</feature>
<sequence length="342" mass="37340">MKQIHHDDQGVADIKGVLRYVKILAVLCVLLLIILPILLHFKIGNTEAKEPKEDIKTGSLTAIAAGFEIPPFDDTEEGKMAEYGHKLITETYALIGPGTQKAITGNKLACSSCHLDGGTKSFAAPYIGLSGVFPIYIGREDKIESLEERINGCFERSMNGKAIDVNSKEMRAIMSYIKHLSKDAPVGTRLKGQGFVDFKAPDRAADIKKGAIIYKNTCATCHGPDGGGLKGTKGNREGGYVYPPLWGEDAYNDGAGMARLLTAARFIKGNMPLGVTHDAPLLSDEDAFDVAAYINSHERPVKANRELDYPNLAKKPVDCPYPPYQDEISQEQHQLGPFTFKK</sequence>
<evidence type="ECO:0000256" key="5">
    <source>
        <dbReference type="SAM" id="Phobius"/>
    </source>
</evidence>
<dbReference type="Proteomes" id="UP001501411">
    <property type="component" value="Unassembled WGS sequence"/>
</dbReference>
<proteinExistence type="predicted"/>
<dbReference type="InterPro" id="IPR009056">
    <property type="entry name" value="Cyt_c-like_dom"/>
</dbReference>
<dbReference type="InterPro" id="IPR051459">
    <property type="entry name" value="Cytochrome_c-type_DH"/>
</dbReference>
<organism evidence="7 8">
    <name type="scientific">Olivibacter ginsenosidimutans</name>
    <dbReference type="NCBI Taxonomy" id="1176537"/>
    <lineage>
        <taxon>Bacteria</taxon>
        <taxon>Pseudomonadati</taxon>
        <taxon>Bacteroidota</taxon>
        <taxon>Sphingobacteriia</taxon>
        <taxon>Sphingobacteriales</taxon>
        <taxon>Sphingobacteriaceae</taxon>
        <taxon>Olivibacter</taxon>
    </lineage>
</organism>
<dbReference type="EMBL" id="BAABIQ010000036">
    <property type="protein sequence ID" value="GAA4795114.1"/>
    <property type="molecule type" value="Genomic_DNA"/>
</dbReference>
<dbReference type="Gene3D" id="1.10.760.10">
    <property type="entry name" value="Cytochrome c-like domain"/>
    <property type="match status" value="2"/>
</dbReference>
<dbReference type="Pfam" id="PF13442">
    <property type="entry name" value="Cytochrome_CBB3"/>
    <property type="match status" value="1"/>
</dbReference>
<evidence type="ECO:0000259" key="6">
    <source>
        <dbReference type="PROSITE" id="PS51007"/>
    </source>
</evidence>
<keyword evidence="5" id="KW-0472">Membrane</keyword>
<comment type="caution">
    <text evidence="7">The sequence shown here is derived from an EMBL/GenBank/DDBJ whole genome shotgun (WGS) entry which is preliminary data.</text>
</comment>
<dbReference type="PROSITE" id="PS51007">
    <property type="entry name" value="CYTC"/>
    <property type="match status" value="1"/>
</dbReference>
<keyword evidence="2 4" id="KW-0479">Metal-binding</keyword>
<reference evidence="8" key="1">
    <citation type="journal article" date="2019" name="Int. J. Syst. Evol. Microbiol.">
        <title>The Global Catalogue of Microorganisms (GCM) 10K type strain sequencing project: providing services to taxonomists for standard genome sequencing and annotation.</title>
        <authorList>
            <consortium name="The Broad Institute Genomics Platform"/>
            <consortium name="The Broad Institute Genome Sequencing Center for Infectious Disease"/>
            <person name="Wu L."/>
            <person name="Ma J."/>
        </authorList>
    </citation>
    <scope>NUCLEOTIDE SEQUENCE [LARGE SCALE GENOMIC DNA]</scope>
    <source>
        <strain evidence="8">JCM 18200</strain>
    </source>
</reference>
<dbReference type="SUPFAM" id="SSF46626">
    <property type="entry name" value="Cytochrome c"/>
    <property type="match status" value="2"/>
</dbReference>
<evidence type="ECO:0000256" key="1">
    <source>
        <dbReference type="ARBA" id="ARBA00022617"/>
    </source>
</evidence>
<keyword evidence="3 4" id="KW-0408">Iron</keyword>
<keyword evidence="5" id="KW-0812">Transmembrane</keyword>
<keyword evidence="1 4" id="KW-0349">Heme</keyword>
<evidence type="ECO:0000256" key="2">
    <source>
        <dbReference type="ARBA" id="ARBA00022723"/>
    </source>
</evidence>
<evidence type="ECO:0000313" key="7">
    <source>
        <dbReference type="EMBL" id="GAA4795114.1"/>
    </source>
</evidence>
<accession>A0ABP9BGG1</accession>
<evidence type="ECO:0000256" key="4">
    <source>
        <dbReference type="PROSITE-ProRule" id="PRU00433"/>
    </source>
</evidence>
<dbReference type="Pfam" id="PF21342">
    <property type="entry name" value="SoxA-TsdA_cyt-c"/>
    <property type="match status" value="1"/>
</dbReference>
<protein>
    <recommendedName>
        <fullName evidence="6">Cytochrome c domain-containing protein</fullName>
    </recommendedName>
</protein>
<evidence type="ECO:0000313" key="8">
    <source>
        <dbReference type="Proteomes" id="UP001501411"/>
    </source>
</evidence>
<dbReference type="PANTHER" id="PTHR35008">
    <property type="entry name" value="BLL4482 PROTEIN-RELATED"/>
    <property type="match status" value="1"/>
</dbReference>
<gene>
    <name evidence="7" type="ORF">GCM10023231_24390</name>
</gene>
<dbReference type="PANTHER" id="PTHR35008:SF9">
    <property type="entry name" value="CYTOCHROME C DOMAIN-CONTAINING PROTEIN"/>
    <property type="match status" value="1"/>
</dbReference>